<dbReference type="AlphaFoldDB" id="A0AAV7UYZ4"/>
<proteinExistence type="predicted"/>
<organism evidence="2 3">
    <name type="scientific">Pleurodeles waltl</name>
    <name type="common">Iberian ribbed newt</name>
    <dbReference type="NCBI Taxonomy" id="8319"/>
    <lineage>
        <taxon>Eukaryota</taxon>
        <taxon>Metazoa</taxon>
        <taxon>Chordata</taxon>
        <taxon>Craniata</taxon>
        <taxon>Vertebrata</taxon>
        <taxon>Euteleostomi</taxon>
        <taxon>Amphibia</taxon>
        <taxon>Batrachia</taxon>
        <taxon>Caudata</taxon>
        <taxon>Salamandroidea</taxon>
        <taxon>Salamandridae</taxon>
        <taxon>Pleurodelinae</taxon>
        <taxon>Pleurodeles</taxon>
    </lineage>
</organism>
<feature type="region of interest" description="Disordered" evidence="1">
    <location>
        <begin position="23"/>
        <end position="81"/>
    </location>
</feature>
<evidence type="ECO:0000313" key="3">
    <source>
        <dbReference type="Proteomes" id="UP001066276"/>
    </source>
</evidence>
<reference evidence="2" key="1">
    <citation type="journal article" date="2022" name="bioRxiv">
        <title>Sequencing and chromosome-scale assembly of the giantPleurodeles waltlgenome.</title>
        <authorList>
            <person name="Brown T."/>
            <person name="Elewa A."/>
            <person name="Iarovenko S."/>
            <person name="Subramanian E."/>
            <person name="Araus A.J."/>
            <person name="Petzold A."/>
            <person name="Susuki M."/>
            <person name="Suzuki K.-i.T."/>
            <person name="Hayashi T."/>
            <person name="Toyoda A."/>
            <person name="Oliveira C."/>
            <person name="Osipova E."/>
            <person name="Leigh N.D."/>
            <person name="Simon A."/>
            <person name="Yun M.H."/>
        </authorList>
    </citation>
    <scope>NUCLEOTIDE SEQUENCE</scope>
    <source>
        <strain evidence="2">20211129_DDA</strain>
        <tissue evidence="2">Liver</tissue>
    </source>
</reference>
<protein>
    <submittedName>
        <fullName evidence="2">Uncharacterized protein</fullName>
    </submittedName>
</protein>
<gene>
    <name evidence="2" type="ORF">NDU88_002604</name>
</gene>
<comment type="caution">
    <text evidence="2">The sequence shown here is derived from an EMBL/GenBank/DDBJ whole genome shotgun (WGS) entry which is preliminary data.</text>
</comment>
<dbReference type="EMBL" id="JANPWB010000004">
    <property type="protein sequence ID" value="KAJ1193305.1"/>
    <property type="molecule type" value="Genomic_DNA"/>
</dbReference>
<sequence length="98" mass="9966">MEPSGPTAPLPGMTCLRPLSKGLRSRAVTPQHHSVACAAVPPPGRPALEPPGSVHLRAPAGPLCDSPPVGSQSRESAPPPVLGASCFRGAIHPGMVQR</sequence>
<dbReference type="Proteomes" id="UP001066276">
    <property type="component" value="Chromosome 2_2"/>
</dbReference>
<name>A0AAV7UYZ4_PLEWA</name>
<evidence type="ECO:0000313" key="2">
    <source>
        <dbReference type="EMBL" id="KAJ1193305.1"/>
    </source>
</evidence>
<evidence type="ECO:0000256" key="1">
    <source>
        <dbReference type="SAM" id="MobiDB-lite"/>
    </source>
</evidence>
<accession>A0AAV7UYZ4</accession>
<keyword evidence="3" id="KW-1185">Reference proteome</keyword>
<feature type="compositionally biased region" description="Pro residues" evidence="1">
    <location>
        <begin position="40"/>
        <end position="49"/>
    </location>
</feature>